<dbReference type="PANTHER" id="PTHR19871">
    <property type="entry name" value="BETA TRANSDUCIN-RELATED PROTEIN"/>
    <property type="match status" value="1"/>
</dbReference>
<keyword evidence="5" id="KW-1185">Reference proteome</keyword>
<evidence type="ECO:0000256" key="2">
    <source>
        <dbReference type="ARBA" id="ARBA00022737"/>
    </source>
</evidence>
<dbReference type="SUPFAM" id="SSF50978">
    <property type="entry name" value="WD40 repeat-like"/>
    <property type="match status" value="1"/>
</dbReference>
<comment type="caution">
    <text evidence="4">The sequence shown here is derived from an EMBL/GenBank/DDBJ whole genome shotgun (WGS) entry which is preliminary data.</text>
</comment>
<organism evidence="4 5">
    <name type="scientific">Tetraparma gracilis</name>
    <dbReference type="NCBI Taxonomy" id="2962635"/>
    <lineage>
        <taxon>Eukaryota</taxon>
        <taxon>Sar</taxon>
        <taxon>Stramenopiles</taxon>
        <taxon>Ochrophyta</taxon>
        <taxon>Bolidophyceae</taxon>
        <taxon>Parmales</taxon>
        <taxon>Triparmaceae</taxon>
        <taxon>Tetraparma</taxon>
    </lineage>
</organism>
<dbReference type="Pfam" id="PF25469">
    <property type="entry name" value="WHD_NWD1"/>
    <property type="match status" value="1"/>
</dbReference>
<dbReference type="Gene3D" id="1.25.40.370">
    <property type="match status" value="1"/>
</dbReference>
<proteinExistence type="predicted"/>
<dbReference type="Pfam" id="PF00400">
    <property type="entry name" value="WD40"/>
    <property type="match status" value="1"/>
</dbReference>
<dbReference type="InterPro" id="IPR027417">
    <property type="entry name" value="P-loop_NTPase"/>
</dbReference>
<feature type="domain" description="NWD1/2-like winged helix-turn-helix" evidence="3">
    <location>
        <begin position="685"/>
        <end position="796"/>
    </location>
</feature>
<dbReference type="PANTHER" id="PTHR19871:SF14">
    <property type="entry name" value="DUF4062 DOMAIN-CONTAINING PROTEIN"/>
    <property type="match status" value="1"/>
</dbReference>
<dbReference type="InterPro" id="IPR052752">
    <property type="entry name" value="NACHT-WD_repeat"/>
</dbReference>
<gene>
    <name evidence="4" type="ORF">TeGR_g10878</name>
</gene>
<dbReference type="EMBL" id="BRYB01001200">
    <property type="protein sequence ID" value="GMI20323.1"/>
    <property type="molecule type" value="Genomic_DNA"/>
</dbReference>
<dbReference type="InterPro" id="IPR015943">
    <property type="entry name" value="WD40/YVTN_repeat-like_dom_sf"/>
</dbReference>
<keyword evidence="1" id="KW-0853">WD repeat</keyword>
<dbReference type="InterPro" id="IPR001680">
    <property type="entry name" value="WD40_rpt"/>
</dbReference>
<evidence type="ECO:0000313" key="4">
    <source>
        <dbReference type="EMBL" id="GMI20323.1"/>
    </source>
</evidence>
<evidence type="ECO:0000259" key="3">
    <source>
        <dbReference type="Pfam" id="PF25469"/>
    </source>
</evidence>
<feature type="non-terminal residue" evidence="4">
    <location>
        <position position="1867"/>
    </location>
</feature>
<dbReference type="Proteomes" id="UP001165060">
    <property type="component" value="Unassembled WGS sequence"/>
</dbReference>
<dbReference type="SUPFAM" id="SSF82171">
    <property type="entry name" value="DPP6 N-terminal domain-like"/>
    <property type="match status" value="1"/>
</dbReference>
<keyword evidence="2" id="KW-0677">Repeat</keyword>
<dbReference type="InterPro" id="IPR036322">
    <property type="entry name" value="WD40_repeat_dom_sf"/>
</dbReference>
<sequence length="1867" mass="204967">MCSSLLDRASELAATSPPASLSAAGKSLVHHGIESRPRLAKKDCLAFFISSTFADTKYEQDLLLSTVFPFLRSLCSNLSLTLNIATMRWGVREETLNDHRTEELCLKELRWCQKNSIATSFVTIQCERYGYRPLQRRIEKAEFELLLSYAEDIASSPQYIILPDILSSDHKLHKKASNAWWFDYEVVMFKALRAAAQFLKDPAARARYERSVTETEVENGILNVQNPGDTCLAFVRRFKDPENPFDASGAPTDRVSGLYRDTAYDPELKSSFKDLDSEQRLNRLRENIEEKLPEHNCFYYDVPWAPSTGDWGANDWRAAGDKVDKDGGMNPTLSDEIGVAHRAYLKQFCYDVTKAMAENLLSKFKRYEKDDVVDEIEMHLKVLSTKSNVSGCDRPDLEGAVLGFLTSSANVLIIEGMSGSGKTTIMAKAIVTFQQSRKAVAPLREGWVEAVEDGTWYNTDDNTTTTDRPCDELGIVFVTRFLGNSSQSSDARSLLHSTCKQILRAYGKSEMEPHIPEDFDRLKQFFRTNVIALASKFKELVIAFDSIDQLSQLYNALHDFSWLPLGEKLPSHVRFILTTVPVIEQTHQHVFDGLKLLCRNGKNTVRTLTIEAVKDLLGSGRVVSERQIDLCANSLQKFATPLFWKLSADIISSWSSFSGEQHTLKKYVDASISGLVDGVAFSDGVNGLVHLVLSAAESTHGRLFVERTLGLLVCSKEGLNDIEIEDMLSMDDDVLDDIFEWWIPPTRRMPPMLLKRLIGDLGGYLSHRGSSSGLSVMKWYHRQFNEVSKERYLGTAKVSVAVKNTLSKCKLESVMANLVRKQSNVGENWSKGMAKVGGYVEKQKTRTTRDVSSPEDNAKVRACTAIAEYFSGHTPLGRQIVKQTLWLKNGTPNKRVLVELPHALVGAGMKQQCLKLLCSVEFMLAKIEGGLLLQLEEDFLYAMNTFDVRGKGASRRESASTTSLSFDVHYRFLIKMRGFVLKSSATFLQLALNTEADGVIRKQCIEFLRRARSQQPVLFEKYGRGLFFNWKNNNHQNAWLVDMAAAQIDESGGSLKYLEKRRTAADTLSVSLSGNGRFACTAHALENSHTGEASWWNAASGARRPLLGLRGTQVGSTFSTAGDLLATFSTDEVFLLSIESQEGENGQETTEISLSAVYPLTGRQVEGEQDSVIGGEIMPSLKGDAIMCTRTALGDVKVTNLKKDNALLVNFLTNSGLAAETSWSPSGKFLVVWSNRAAGSSAAGGRVEVVVFQTSYGASSEVVAMDKIWSMFEFNHVYDEHVQFVVWSGLGGGNILSIGDSSGKVIMISFDENSDVGGYTGPLNTKMFKTHEQKQAPLEQGWSDGKGDLGAKAVGLHVQTINVYAQANAQAGANSGSNDQTPQAPKARSAKASAAYASSASSSYGTPTCCAVGKTRMIVGTSRGSVCVFDIVNGGDSRFERTPLMHVPRAHKARVSACSICPAEYVNAASSVGSRFGVSCGEQGFLKVYDLLELICLRTLKATETSVKSLSFLEEGHVFTCSSRGRMKVWDFQLTDDGATAARSEAPGTAEPLRAATTRRRGRTITPAHRRAAKKSLLQGGSNGWLVLNTGEDMIRVLDTDGSKEVGIFHGQNMEVETEPNVRVRCGKLSAACYGSCSWGQLVMSVHESLCDSSIRGVKGAHLHGQQPAMGTKLKSGTVVAAYSKHRKTAKITADVTMSGTVHSSGLSASEASALARRRVISSAGTTVVATKADRERPRIALWSKENPGSAVFADSRKVCHPPNAIVVAVCSSSYVDPHGYEKIVFATASMDGSIQLYDAGRESFEETEQIESEIRGITAMEFRPGAHVELWVGDCNGKLTAFEPYRKTDGHVHAIEAVQEDRVAAI</sequence>
<evidence type="ECO:0000313" key="5">
    <source>
        <dbReference type="Proteomes" id="UP001165060"/>
    </source>
</evidence>
<evidence type="ECO:0000256" key="1">
    <source>
        <dbReference type="ARBA" id="ARBA00022574"/>
    </source>
</evidence>
<accession>A0ABQ6M6A6</accession>
<dbReference type="SMART" id="SM00320">
    <property type="entry name" value="WD40"/>
    <property type="match status" value="3"/>
</dbReference>
<protein>
    <recommendedName>
        <fullName evidence="3">NWD1/2-like winged helix-turn-helix domain-containing protein</fullName>
    </recommendedName>
</protein>
<dbReference type="Gene3D" id="2.130.10.10">
    <property type="entry name" value="YVTN repeat-like/Quinoprotein amine dehydrogenase"/>
    <property type="match status" value="1"/>
</dbReference>
<reference evidence="4 5" key="1">
    <citation type="journal article" date="2023" name="Commun. Biol.">
        <title>Genome analysis of Parmales, the sister group of diatoms, reveals the evolutionary specialization of diatoms from phago-mixotrophs to photoautotrophs.</title>
        <authorList>
            <person name="Ban H."/>
            <person name="Sato S."/>
            <person name="Yoshikawa S."/>
            <person name="Yamada K."/>
            <person name="Nakamura Y."/>
            <person name="Ichinomiya M."/>
            <person name="Sato N."/>
            <person name="Blanc-Mathieu R."/>
            <person name="Endo H."/>
            <person name="Kuwata A."/>
            <person name="Ogata H."/>
        </authorList>
    </citation>
    <scope>NUCLEOTIDE SEQUENCE [LARGE SCALE GENOMIC DNA]</scope>
</reference>
<name>A0ABQ6M6A6_9STRA</name>
<dbReference type="Gene3D" id="3.40.50.300">
    <property type="entry name" value="P-loop containing nucleotide triphosphate hydrolases"/>
    <property type="match status" value="1"/>
</dbReference>
<dbReference type="SUPFAM" id="SSF52540">
    <property type="entry name" value="P-loop containing nucleoside triphosphate hydrolases"/>
    <property type="match status" value="1"/>
</dbReference>
<dbReference type="InterPro" id="IPR057588">
    <property type="entry name" value="NWD1/2-like_WH"/>
</dbReference>